<accession>A0AAW3JV56</accession>
<gene>
    <name evidence="1" type="ORF">APZ18_02400</name>
</gene>
<comment type="caution">
    <text evidence="1">The sequence shown here is derived from an EMBL/GenBank/DDBJ whole genome shotgun (WGS) entry which is preliminary data.</text>
</comment>
<dbReference type="RefSeq" id="WP_055941271.1">
    <property type="nucleotide sequence ID" value="NZ_JAQDDZ010000003.1"/>
</dbReference>
<name>A0AAW3JV56_9FIRM</name>
<dbReference type="EMBL" id="LLKB01000001">
    <property type="protein sequence ID" value="KQC86065.1"/>
    <property type="molecule type" value="Genomic_DNA"/>
</dbReference>
<dbReference type="Proteomes" id="UP000050833">
    <property type="component" value="Unassembled WGS sequence"/>
</dbReference>
<sequence>MIEARNVSSNKGPFDITRKEITIPLPDYTDLIAKEAMLDQIRYAASKDTSDYGTIGIIKAILQIDTQEDKK</sequence>
<reference evidence="1 2" key="1">
    <citation type="submission" date="2015-10" db="EMBL/GenBank/DDBJ databases">
        <title>Butyribacter intestini gen. nov., sp. nov., a butyric acid-producing bacterium of the family Lachnospiraceae isolated from the human faeces.</title>
        <authorList>
            <person name="Zou Y."/>
            <person name="Xue W."/>
            <person name="Luo G."/>
            <person name="Lv M."/>
        </authorList>
    </citation>
    <scope>NUCLEOTIDE SEQUENCE [LARGE SCALE GENOMIC DNA]</scope>
    <source>
        <strain evidence="1 2">TF01-11</strain>
    </source>
</reference>
<evidence type="ECO:0000313" key="1">
    <source>
        <dbReference type="EMBL" id="KQC86065.1"/>
    </source>
</evidence>
<dbReference type="AlphaFoldDB" id="A0AAW3JV56"/>
<proteinExistence type="predicted"/>
<evidence type="ECO:0000313" key="2">
    <source>
        <dbReference type="Proteomes" id="UP000050833"/>
    </source>
</evidence>
<protein>
    <submittedName>
        <fullName evidence="1">Uncharacterized protein</fullName>
    </submittedName>
</protein>
<organism evidence="1 2">
    <name type="scientific">Butyribacter intestini</name>
    <dbReference type="NCBI Taxonomy" id="1703332"/>
    <lineage>
        <taxon>Bacteria</taxon>
        <taxon>Bacillati</taxon>
        <taxon>Bacillota</taxon>
        <taxon>Clostridia</taxon>
        <taxon>Lachnospirales</taxon>
        <taxon>Lachnospiraceae</taxon>
        <taxon>Butyribacter</taxon>
    </lineage>
</organism>
<keyword evidence="2" id="KW-1185">Reference proteome</keyword>